<dbReference type="GO" id="GO:0000287">
    <property type="term" value="F:magnesium ion binding"/>
    <property type="evidence" value="ECO:0007669"/>
    <property type="project" value="TreeGrafter"/>
</dbReference>
<dbReference type="RefSeq" id="WP_090633932.1">
    <property type="nucleotide sequence ID" value="NZ_CVRB01000002.1"/>
</dbReference>
<sequence length="287" mass="31767">MKYRLLATDLDGTLLNEQKEIAGETIKAIQEYRLRGGKVVICSGRSPLSTRWIANTIGLSGEPIIAYNGAIMLDENGEVHEQVVFQHDPLLSFWELCEAEGIYAHFYEGDTLLVPVVNKWNENWIENNIPTLAKSGGKQKDCERFRGKCEVKVIEDFYDYFKTNQPKITKIAVFDNDGKLSDFSKQIGEMIEGLEISSSLNYLNLEISPSGVTKASALLRLAEKEGIPISQIAAIGDNYNDSLMLSIAGLGIAMGNAPEKVKQMADQVTGNNNEAGVADAIRRYLLE</sequence>
<dbReference type="EMBL" id="CVRB01000002">
    <property type="protein sequence ID" value="CRK82164.1"/>
    <property type="molecule type" value="Genomic_DNA"/>
</dbReference>
<dbReference type="InterPro" id="IPR006379">
    <property type="entry name" value="HAD-SF_hydro_IIB"/>
</dbReference>
<dbReference type="Proteomes" id="UP000199087">
    <property type="component" value="Unassembled WGS sequence"/>
</dbReference>
<dbReference type="InterPro" id="IPR023214">
    <property type="entry name" value="HAD_sf"/>
</dbReference>
<dbReference type="Gene3D" id="3.40.50.1000">
    <property type="entry name" value="HAD superfamily/HAD-like"/>
    <property type="match status" value="1"/>
</dbReference>
<evidence type="ECO:0000313" key="2">
    <source>
        <dbReference type="Proteomes" id="UP000199087"/>
    </source>
</evidence>
<protein>
    <submittedName>
        <fullName evidence="1">HAD superfamily hydrolase</fullName>
    </submittedName>
</protein>
<dbReference type="NCBIfam" id="TIGR01484">
    <property type="entry name" value="HAD-SF-IIB"/>
    <property type="match status" value="1"/>
</dbReference>
<keyword evidence="1" id="KW-0378">Hydrolase</keyword>
<dbReference type="InterPro" id="IPR000150">
    <property type="entry name" value="Cof"/>
</dbReference>
<dbReference type="SFLD" id="SFLDS00003">
    <property type="entry name" value="Haloacid_Dehalogenase"/>
    <property type="match status" value="1"/>
</dbReference>
<dbReference type="SFLD" id="SFLDG01140">
    <property type="entry name" value="C2.B:_Phosphomannomutase_and_P"/>
    <property type="match status" value="1"/>
</dbReference>
<dbReference type="PROSITE" id="PS01228">
    <property type="entry name" value="COF_1"/>
    <property type="match status" value="1"/>
</dbReference>
<dbReference type="NCBIfam" id="TIGR00099">
    <property type="entry name" value="Cof-subfamily"/>
    <property type="match status" value="1"/>
</dbReference>
<dbReference type="Gene3D" id="3.30.1240.10">
    <property type="match status" value="1"/>
</dbReference>
<dbReference type="STRING" id="1499688.BN000_02085"/>
<dbReference type="PANTHER" id="PTHR10000">
    <property type="entry name" value="PHOSPHOSERINE PHOSPHATASE"/>
    <property type="match status" value="1"/>
</dbReference>
<organism evidence="1 2">
    <name type="scientific">Neobacillus massiliamazoniensis</name>
    <dbReference type="NCBI Taxonomy" id="1499688"/>
    <lineage>
        <taxon>Bacteria</taxon>
        <taxon>Bacillati</taxon>
        <taxon>Bacillota</taxon>
        <taxon>Bacilli</taxon>
        <taxon>Bacillales</taxon>
        <taxon>Bacillaceae</taxon>
        <taxon>Neobacillus</taxon>
    </lineage>
</organism>
<name>A0A0U1NVU1_9BACI</name>
<evidence type="ECO:0000313" key="1">
    <source>
        <dbReference type="EMBL" id="CRK82164.1"/>
    </source>
</evidence>
<keyword evidence="2" id="KW-1185">Reference proteome</keyword>
<dbReference type="Pfam" id="PF08282">
    <property type="entry name" value="Hydrolase_3"/>
    <property type="match status" value="1"/>
</dbReference>
<reference evidence="2" key="1">
    <citation type="submission" date="2015-05" db="EMBL/GenBank/DDBJ databases">
        <authorList>
            <person name="Urmite Genomes"/>
        </authorList>
    </citation>
    <scope>NUCLEOTIDE SEQUENCE [LARGE SCALE GENOMIC DNA]</scope>
    <source>
        <strain evidence="2">LF1</strain>
    </source>
</reference>
<gene>
    <name evidence="1" type="ORF">BN000_02085</name>
</gene>
<dbReference type="GO" id="GO:0005829">
    <property type="term" value="C:cytosol"/>
    <property type="evidence" value="ECO:0007669"/>
    <property type="project" value="TreeGrafter"/>
</dbReference>
<dbReference type="SUPFAM" id="SSF56784">
    <property type="entry name" value="HAD-like"/>
    <property type="match status" value="1"/>
</dbReference>
<proteinExistence type="predicted"/>
<dbReference type="PANTHER" id="PTHR10000:SF8">
    <property type="entry name" value="HAD SUPERFAMILY HYDROLASE-LIKE, TYPE 3"/>
    <property type="match status" value="1"/>
</dbReference>
<dbReference type="OrthoDB" id="9806027at2"/>
<dbReference type="PROSITE" id="PS01229">
    <property type="entry name" value="COF_2"/>
    <property type="match status" value="1"/>
</dbReference>
<dbReference type="InterPro" id="IPR036412">
    <property type="entry name" value="HAD-like_sf"/>
</dbReference>
<dbReference type="AlphaFoldDB" id="A0A0U1NVU1"/>
<accession>A0A0U1NVU1</accession>
<dbReference type="CDD" id="cd07516">
    <property type="entry name" value="HAD_Pase"/>
    <property type="match status" value="1"/>
</dbReference>
<dbReference type="GO" id="GO:0016791">
    <property type="term" value="F:phosphatase activity"/>
    <property type="evidence" value="ECO:0007669"/>
    <property type="project" value="UniProtKB-ARBA"/>
</dbReference>